<comment type="caution">
    <text evidence="2">The sequence shown here is derived from an EMBL/GenBank/DDBJ whole genome shotgun (WGS) entry which is preliminary data.</text>
</comment>
<evidence type="ECO:0000313" key="3">
    <source>
        <dbReference type="Proteomes" id="UP000295301"/>
    </source>
</evidence>
<keyword evidence="3" id="KW-1185">Reference proteome</keyword>
<dbReference type="PROSITE" id="PS50112">
    <property type="entry name" value="PAS"/>
    <property type="match status" value="1"/>
</dbReference>
<organism evidence="2 3">
    <name type="scientific">Antarcticimicrobium luteum</name>
    <dbReference type="NCBI Taxonomy" id="2547397"/>
    <lineage>
        <taxon>Bacteria</taxon>
        <taxon>Pseudomonadati</taxon>
        <taxon>Pseudomonadota</taxon>
        <taxon>Alphaproteobacteria</taxon>
        <taxon>Rhodobacterales</taxon>
        <taxon>Paracoccaceae</taxon>
        <taxon>Antarcticimicrobium</taxon>
    </lineage>
</organism>
<sequence>MIDRPTDITEMTDLLSQDGRIVHACEAEETRLGLAPGGAAGQPWSLIYPVDAREQLDQVFAQTDPGPHVLTLTLRRSGGGQITTTAIVTLAADAEGTPCLRTVKWPCTGALKDLAQLAEENAVRASIQEASNDAGWCMEWKEPVDLSAPEQEIIRQVFENGPRWRFCNGAMARLYRTPEGEDFNRRPVHETFPRTRENEEFVRRLIHADFDVNGSPSRDLRYDGVFIEVENDVRGHIRGNLLYRMWGTVRDVSKYARRTAVLSDRIGMLEAVLEGLPDALLVLDRDGQVIHANLAAEELFAMPREVLMEHRLPDLIAQPLAIQELCDIAAAHVPGHPARVLPMQLRVAGKSAQAALAVRGLTLDGEDCLAASFRLRLGVAEMAGAARGAAAAQGQG</sequence>
<feature type="domain" description="PAS" evidence="1">
    <location>
        <begin position="265"/>
        <end position="308"/>
    </location>
</feature>
<dbReference type="InterPro" id="IPR000014">
    <property type="entry name" value="PAS"/>
</dbReference>
<dbReference type="OrthoDB" id="7819489at2"/>
<dbReference type="Pfam" id="PF08448">
    <property type="entry name" value="PAS_4"/>
    <property type="match status" value="1"/>
</dbReference>
<name>A0A4R5VFP6_9RHOB</name>
<dbReference type="AlphaFoldDB" id="A0A4R5VFP6"/>
<dbReference type="InterPro" id="IPR013656">
    <property type="entry name" value="PAS_4"/>
</dbReference>
<accession>A0A4R5VFP6</accession>
<dbReference type="SMART" id="SM00091">
    <property type="entry name" value="PAS"/>
    <property type="match status" value="1"/>
</dbReference>
<dbReference type="Gene3D" id="3.30.450.20">
    <property type="entry name" value="PAS domain"/>
    <property type="match status" value="1"/>
</dbReference>
<evidence type="ECO:0000259" key="1">
    <source>
        <dbReference type="PROSITE" id="PS50112"/>
    </source>
</evidence>
<protein>
    <submittedName>
        <fullName evidence="2">PAS domain-containing protein</fullName>
    </submittedName>
</protein>
<dbReference type="CDD" id="cd00130">
    <property type="entry name" value="PAS"/>
    <property type="match status" value="2"/>
</dbReference>
<dbReference type="RefSeq" id="WP_133358358.1">
    <property type="nucleotide sequence ID" value="NZ_SMUV01000047.1"/>
</dbReference>
<dbReference type="InterPro" id="IPR035965">
    <property type="entry name" value="PAS-like_dom_sf"/>
</dbReference>
<proteinExistence type="predicted"/>
<dbReference type="EMBL" id="SMUV01000047">
    <property type="protein sequence ID" value="TDK51385.1"/>
    <property type="molecule type" value="Genomic_DNA"/>
</dbReference>
<dbReference type="SUPFAM" id="SSF55785">
    <property type="entry name" value="PYP-like sensor domain (PAS domain)"/>
    <property type="match status" value="2"/>
</dbReference>
<gene>
    <name evidence="2" type="ORF">E1832_03570</name>
</gene>
<reference evidence="2 3" key="1">
    <citation type="submission" date="2019-03" db="EMBL/GenBank/DDBJ databases">
        <title>Ruegeria lutea sp. nov., a novel strain, isolated from marine sediment, the Masan Bay, South Korea.</title>
        <authorList>
            <person name="Kim J."/>
            <person name="Kim D.-Y."/>
            <person name="Lee S.-S."/>
        </authorList>
    </citation>
    <scope>NUCLEOTIDE SEQUENCE [LARGE SCALE GENOMIC DNA]</scope>
    <source>
        <strain evidence="2 3">318-1</strain>
    </source>
</reference>
<evidence type="ECO:0000313" key="2">
    <source>
        <dbReference type="EMBL" id="TDK51385.1"/>
    </source>
</evidence>
<dbReference type="Proteomes" id="UP000295301">
    <property type="component" value="Unassembled WGS sequence"/>
</dbReference>